<dbReference type="PANTHER" id="PTHR32305">
    <property type="match status" value="1"/>
</dbReference>
<dbReference type="STRING" id="1271860.SAMN05216174_10337"/>
<dbReference type="EMBL" id="FMZZ01000003">
    <property type="protein sequence ID" value="SDC59239.1"/>
    <property type="molecule type" value="Genomic_DNA"/>
</dbReference>
<protein>
    <submittedName>
        <fullName evidence="1">RHS repeat-associated core domain-containing protein</fullName>
    </submittedName>
</protein>
<dbReference type="NCBIfam" id="TIGR03696">
    <property type="entry name" value="Rhs_assc_core"/>
    <property type="match status" value="1"/>
</dbReference>
<sequence length="349" mass="37303">MLPALQARQTVGPANVSYVCDVTDRIVRRLATQGDSQADILYGYTSSGDSAEYAMAGDKRLLTRSISLPGGVLHTWKPVAAEQSFDHPTVRGDLCLITNTTGTQVGALRTYGPYGEPGIFNTDNDGLPDNQPGHMDYGWLGQHQRPHEHAGALSIVQMGARPYSPALGRFLTVDPVEGGSANDYDYVAADPVNSTDLDGKWPSCGWCRKAWNGAKNLGRKAVKNWKGIATGLATVGCVVVSAGVCLAGGLAVWGVTTLSNAGWNVRNINWRSAGTDLGITLAGGFAGRSFAQAWRARNVVQRPAWGAVAGRSSGRHRAPIDWRASARNWGMNALIGGWGLWASQKKTWL</sequence>
<accession>A0A1G6MUM9</accession>
<dbReference type="AlphaFoldDB" id="A0A1G6MUM9"/>
<proteinExistence type="predicted"/>
<dbReference type="Gene3D" id="2.180.10.10">
    <property type="entry name" value="RHS repeat-associated core"/>
    <property type="match status" value="1"/>
</dbReference>
<keyword evidence="2" id="KW-1185">Reference proteome</keyword>
<gene>
    <name evidence="1" type="ORF">SAMN05216174_10337</name>
</gene>
<dbReference type="PANTHER" id="PTHR32305:SF15">
    <property type="entry name" value="PROTEIN RHSA-RELATED"/>
    <property type="match status" value="1"/>
</dbReference>
<organism evidence="1 2">
    <name type="scientific">Actinokineospora iranica</name>
    <dbReference type="NCBI Taxonomy" id="1271860"/>
    <lineage>
        <taxon>Bacteria</taxon>
        <taxon>Bacillati</taxon>
        <taxon>Actinomycetota</taxon>
        <taxon>Actinomycetes</taxon>
        <taxon>Pseudonocardiales</taxon>
        <taxon>Pseudonocardiaceae</taxon>
        <taxon>Actinokineospora</taxon>
    </lineage>
</organism>
<reference evidence="2" key="1">
    <citation type="submission" date="2016-10" db="EMBL/GenBank/DDBJ databases">
        <authorList>
            <person name="Varghese N."/>
            <person name="Submissions S."/>
        </authorList>
    </citation>
    <scope>NUCLEOTIDE SEQUENCE [LARGE SCALE GENOMIC DNA]</scope>
    <source>
        <strain evidence="2">IBRC-M 10403</strain>
    </source>
</reference>
<name>A0A1G6MUM9_9PSEU</name>
<dbReference type="InterPro" id="IPR050708">
    <property type="entry name" value="T6SS_VgrG/RHS"/>
</dbReference>
<dbReference type="InterPro" id="IPR022385">
    <property type="entry name" value="Rhs_assc_core"/>
</dbReference>
<evidence type="ECO:0000313" key="2">
    <source>
        <dbReference type="Proteomes" id="UP000199501"/>
    </source>
</evidence>
<evidence type="ECO:0000313" key="1">
    <source>
        <dbReference type="EMBL" id="SDC59239.1"/>
    </source>
</evidence>
<dbReference type="Proteomes" id="UP000199501">
    <property type="component" value="Unassembled WGS sequence"/>
</dbReference>